<evidence type="ECO:0000256" key="5">
    <source>
        <dbReference type="ARBA" id="ARBA00023136"/>
    </source>
</evidence>
<dbReference type="AlphaFoldDB" id="A0A0F5VEW5"/>
<comment type="caution">
    <text evidence="10">The sequence shown here is derived from an EMBL/GenBank/DDBJ whole genome shotgun (WGS) entry which is preliminary data.</text>
</comment>
<gene>
    <name evidence="10" type="ORF">KY46_06320</name>
</gene>
<dbReference type="OrthoDB" id="9812260at2"/>
<dbReference type="RefSeq" id="WP_046219779.1">
    <property type="nucleotide sequence ID" value="NZ_JWYV01000003.1"/>
</dbReference>
<accession>A0A0F5VEW5</accession>
<dbReference type="GO" id="GO:0052621">
    <property type="term" value="F:diguanylate cyclase activity"/>
    <property type="evidence" value="ECO:0007669"/>
    <property type="project" value="UniProtKB-EC"/>
</dbReference>
<evidence type="ECO:0000259" key="9">
    <source>
        <dbReference type="PROSITE" id="PS50887"/>
    </source>
</evidence>
<organism evidence="10 11">
    <name type="scientific">Photobacterium halotolerans</name>
    <dbReference type="NCBI Taxonomy" id="265726"/>
    <lineage>
        <taxon>Bacteria</taxon>
        <taxon>Pseudomonadati</taxon>
        <taxon>Pseudomonadota</taxon>
        <taxon>Gammaproteobacteria</taxon>
        <taxon>Vibrionales</taxon>
        <taxon>Vibrionaceae</taxon>
        <taxon>Photobacterium</taxon>
    </lineage>
</organism>
<dbReference type="InterPro" id="IPR050469">
    <property type="entry name" value="Diguanylate_Cyclase"/>
</dbReference>
<dbReference type="STRING" id="265726.KY46_06320"/>
<evidence type="ECO:0000313" key="11">
    <source>
        <dbReference type="Proteomes" id="UP000033633"/>
    </source>
</evidence>
<dbReference type="PANTHER" id="PTHR45138">
    <property type="entry name" value="REGULATORY COMPONENTS OF SENSORY TRANSDUCTION SYSTEM"/>
    <property type="match status" value="1"/>
</dbReference>
<dbReference type="InterPro" id="IPR000160">
    <property type="entry name" value="GGDEF_dom"/>
</dbReference>
<comment type="subcellular location">
    <subcellularLocation>
        <location evidence="1">Membrane</location>
    </subcellularLocation>
</comment>
<dbReference type="EMBL" id="JWYV01000003">
    <property type="protein sequence ID" value="KKD00711.1"/>
    <property type="molecule type" value="Genomic_DNA"/>
</dbReference>
<feature type="domain" description="GGDEF" evidence="9">
    <location>
        <begin position="413"/>
        <end position="548"/>
    </location>
</feature>
<dbReference type="GO" id="GO:0005886">
    <property type="term" value="C:plasma membrane"/>
    <property type="evidence" value="ECO:0007669"/>
    <property type="project" value="TreeGrafter"/>
</dbReference>
<dbReference type="InterPro" id="IPR043128">
    <property type="entry name" value="Rev_trsase/Diguanyl_cyclase"/>
</dbReference>
<keyword evidence="11" id="KW-1185">Reference proteome</keyword>
<dbReference type="Proteomes" id="UP000033633">
    <property type="component" value="Unassembled WGS sequence"/>
</dbReference>
<dbReference type="PATRIC" id="fig|265726.11.peg.3169"/>
<dbReference type="PROSITE" id="PS50887">
    <property type="entry name" value="GGDEF"/>
    <property type="match status" value="1"/>
</dbReference>
<name>A0A0F5VEW5_9GAMM</name>
<protein>
    <recommendedName>
        <fullName evidence="2">diguanylate cyclase</fullName>
        <ecNumber evidence="2">2.7.7.65</ecNumber>
    </recommendedName>
</protein>
<dbReference type="Gene3D" id="3.30.70.270">
    <property type="match status" value="1"/>
</dbReference>
<evidence type="ECO:0000256" key="7">
    <source>
        <dbReference type="SAM" id="Phobius"/>
    </source>
</evidence>
<dbReference type="Gene3D" id="3.30.450.350">
    <property type="entry name" value="CHASE domain"/>
    <property type="match status" value="1"/>
</dbReference>
<proteinExistence type="predicted"/>
<sequence length="559" mass="62853">MKRQRLTLIGLLLSAGLLLSIVMLFFFSHLETRRIQQEFESDVTEASHAFIQAMNSHFEALYTLQLNLDTHGIPDAQGFTALTDKILARFPAITALEWIPEVAQADRASLEQRANAWLPGYVITEQVASGERVTASERAIYYPVYYVEPVTGNEAVIGYDLGSHSLRFEAIQRARDTGQLQLTVPLQIQRNDVVAQGILSLLPVYEFPEPMSETERQDSLLGFVAGVFNPAQIFLSSPGLTQVKPFALTLIDTQAPQSNKLVFSLVPVSDTGPVSQQKHYHYSQKALTQEAIAREYAPDYRYVHQVLSKGGRRWVIEATPMQDYIRQHQSSTPWWVFWGVNAFFAVAALVCFFVFQRGQHYLDNLNQQHDRLLAVNEKLERMSLIDPLTGIANQRAFEESLDKAVRIARREKSPLVVVLIQIDDYADFVRQCPQDMYESSLRMLANELGRTLKRPADMVARLDDDRFAAVLPNTNNGEVVARLLRAAAERLNLANSDMSANPYLTVSVGAITVFDLQGFTAEALFHQTEALLYQAQQEGLNKVSAEVRQQQASTEQALS</sequence>
<dbReference type="PROSITE" id="PS50839">
    <property type="entry name" value="CHASE"/>
    <property type="match status" value="1"/>
</dbReference>
<keyword evidence="5 7" id="KW-0472">Membrane</keyword>
<dbReference type="NCBIfam" id="TIGR00254">
    <property type="entry name" value="GGDEF"/>
    <property type="match status" value="1"/>
</dbReference>
<dbReference type="GO" id="GO:1902201">
    <property type="term" value="P:negative regulation of bacterial-type flagellum-dependent cell motility"/>
    <property type="evidence" value="ECO:0007669"/>
    <property type="project" value="TreeGrafter"/>
</dbReference>
<dbReference type="SUPFAM" id="SSF55073">
    <property type="entry name" value="Nucleotide cyclase"/>
    <property type="match status" value="1"/>
</dbReference>
<reference evidence="10 11" key="1">
    <citation type="submission" date="2014-12" db="EMBL/GenBank/DDBJ databases">
        <title>Mercury Reductase activity and rhizosphere competence traits in the genome of root associated Photobacterium halotolerans MELD1.</title>
        <authorList>
            <person name="Mathew D.C."/>
            <person name="Huang C.-C."/>
        </authorList>
    </citation>
    <scope>NUCLEOTIDE SEQUENCE [LARGE SCALE GENOMIC DNA]</scope>
    <source>
        <strain evidence="10 11">MELD1</strain>
    </source>
</reference>
<evidence type="ECO:0000256" key="6">
    <source>
        <dbReference type="ARBA" id="ARBA00034247"/>
    </source>
</evidence>
<dbReference type="Pfam" id="PF00990">
    <property type="entry name" value="GGDEF"/>
    <property type="match status" value="1"/>
</dbReference>
<comment type="catalytic activity">
    <reaction evidence="6">
        <text>2 GTP = 3',3'-c-di-GMP + 2 diphosphate</text>
        <dbReference type="Rhea" id="RHEA:24898"/>
        <dbReference type="ChEBI" id="CHEBI:33019"/>
        <dbReference type="ChEBI" id="CHEBI:37565"/>
        <dbReference type="ChEBI" id="CHEBI:58805"/>
        <dbReference type="EC" id="2.7.7.65"/>
    </reaction>
</comment>
<evidence type="ECO:0000256" key="1">
    <source>
        <dbReference type="ARBA" id="ARBA00004370"/>
    </source>
</evidence>
<dbReference type="InterPro" id="IPR006189">
    <property type="entry name" value="CHASE_dom"/>
</dbReference>
<dbReference type="CDD" id="cd01949">
    <property type="entry name" value="GGDEF"/>
    <property type="match status" value="1"/>
</dbReference>
<keyword evidence="3 7" id="KW-0812">Transmembrane</keyword>
<dbReference type="InterPro" id="IPR042240">
    <property type="entry name" value="CHASE_sf"/>
</dbReference>
<dbReference type="EC" id="2.7.7.65" evidence="2"/>
<feature type="domain" description="CHASE" evidence="8">
    <location>
        <begin position="70"/>
        <end position="243"/>
    </location>
</feature>
<dbReference type="InterPro" id="IPR029787">
    <property type="entry name" value="Nucleotide_cyclase"/>
</dbReference>
<evidence type="ECO:0000256" key="2">
    <source>
        <dbReference type="ARBA" id="ARBA00012528"/>
    </source>
</evidence>
<evidence type="ECO:0000256" key="3">
    <source>
        <dbReference type="ARBA" id="ARBA00022692"/>
    </source>
</evidence>
<evidence type="ECO:0000256" key="4">
    <source>
        <dbReference type="ARBA" id="ARBA00022989"/>
    </source>
</evidence>
<dbReference type="GO" id="GO:0007165">
    <property type="term" value="P:signal transduction"/>
    <property type="evidence" value="ECO:0007669"/>
    <property type="project" value="UniProtKB-ARBA"/>
</dbReference>
<keyword evidence="4 7" id="KW-1133">Transmembrane helix</keyword>
<dbReference type="SMART" id="SM00267">
    <property type="entry name" value="GGDEF"/>
    <property type="match status" value="1"/>
</dbReference>
<dbReference type="GO" id="GO:0043709">
    <property type="term" value="P:cell adhesion involved in single-species biofilm formation"/>
    <property type="evidence" value="ECO:0007669"/>
    <property type="project" value="TreeGrafter"/>
</dbReference>
<dbReference type="Pfam" id="PF03924">
    <property type="entry name" value="CHASE"/>
    <property type="match status" value="1"/>
</dbReference>
<evidence type="ECO:0000259" key="8">
    <source>
        <dbReference type="PROSITE" id="PS50839"/>
    </source>
</evidence>
<evidence type="ECO:0000313" key="10">
    <source>
        <dbReference type="EMBL" id="KKD00711.1"/>
    </source>
</evidence>
<feature type="transmembrane region" description="Helical" evidence="7">
    <location>
        <begin position="334"/>
        <end position="355"/>
    </location>
</feature>
<dbReference type="PANTHER" id="PTHR45138:SF9">
    <property type="entry name" value="DIGUANYLATE CYCLASE DGCM-RELATED"/>
    <property type="match status" value="1"/>
</dbReference>
<dbReference type="SMART" id="SM01079">
    <property type="entry name" value="CHASE"/>
    <property type="match status" value="1"/>
</dbReference>